<keyword evidence="5" id="KW-1185">Reference proteome</keyword>
<gene>
    <name evidence="3" type="ORF">AKL21_00395</name>
    <name evidence="2" type="ORF">RU96_GL001168</name>
</gene>
<dbReference type="EMBL" id="JXKG01000002">
    <property type="protein sequence ID" value="OJG16426.1"/>
    <property type="molecule type" value="Genomic_DNA"/>
</dbReference>
<evidence type="ECO:0000313" key="5">
    <source>
        <dbReference type="Proteomes" id="UP000216797"/>
    </source>
</evidence>
<reference evidence="2 4" key="1">
    <citation type="submission" date="2014-12" db="EMBL/GenBank/DDBJ databases">
        <title>Draft genome sequences of 29 type strains of Enterococci.</title>
        <authorList>
            <person name="Zhong Z."/>
            <person name="Sun Z."/>
            <person name="Liu W."/>
            <person name="Zhang W."/>
            <person name="Zhang H."/>
        </authorList>
    </citation>
    <scope>NUCLEOTIDE SEQUENCE [LARGE SCALE GENOMIC DNA]</scope>
    <source>
        <strain evidence="2 4">DSM 21207</strain>
    </source>
</reference>
<evidence type="ECO:0000259" key="1">
    <source>
        <dbReference type="Pfam" id="PF23944"/>
    </source>
</evidence>
<accession>A0A1L8R9L8</accession>
<dbReference type="AlphaFoldDB" id="A0A1L8R9L8"/>
<dbReference type="OrthoDB" id="4050476at2"/>
<dbReference type="RefSeq" id="WP_071863990.1">
    <property type="nucleotide sequence ID" value="NZ_JBHLVQ010000010.1"/>
</dbReference>
<dbReference type="Proteomes" id="UP000182835">
    <property type="component" value="Unassembled WGS sequence"/>
</dbReference>
<dbReference type="STRING" id="317010.RU96_GL001168"/>
<organism evidence="2 4">
    <name type="scientific">Enterococcus canintestini</name>
    <dbReference type="NCBI Taxonomy" id="317010"/>
    <lineage>
        <taxon>Bacteria</taxon>
        <taxon>Bacillati</taxon>
        <taxon>Bacillota</taxon>
        <taxon>Bacilli</taxon>
        <taxon>Lactobacillales</taxon>
        <taxon>Enterococcaceae</taxon>
        <taxon>Enterococcus</taxon>
    </lineage>
</organism>
<name>A0A1L8R9L8_9ENTE</name>
<dbReference type="Proteomes" id="UP000216797">
    <property type="component" value="Unassembled WGS sequence"/>
</dbReference>
<evidence type="ECO:0000313" key="3">
    <source>
        <dbReference type="EMBL" id="PAB02008.1"/>
    </source>
</evidence>
<reference evidence="3 5" key="2">
    <citation type="submission" date="2015-08" db="EMBL/GenBank/DDBJ databases">
        <title>Enterococcus genome sequence.</title>
        <authorList>
            <person name="Acedo J.Z."/>
            <person name="Vederas J.C."/>
        </authorList>
    </citation>
    <scope>NUCLEOTIDE SEQUENCE [LARGE SCALE GENOMIC DNA]</scope>
    <source>
        <strain evidence="3 5">49</strain>
    </source>
</reference>
<evidence type="ECO:0000313" key="2">
    <source>
        <dbReference type="EMBL" id="OJG16426.1"/>
    </source>
</evidence>
<dbReference type="InterPro" id="IPR055702">
    <property type="entry name" value="DUF7278"/>
</dbReference>
<protein>
    <recommendedName>
        <fullName evidence="1">DUF7278 domain-containing protein</fullName>
    </recommendedName>
</protein>
<dbReference type="Pfam" id="PF23944">
    <property type="entry name" value="DUF7278"/>
    <property type="match status" value="1"/>
</dbReference>
<proteinExistence type="predicted"/>
<dbReference type="EMBL" id="LHUG01000001">
    <property type="protein sequence ID" value="PAB02008.1"/>
    <property type="molecule type" value="Genomic_DNA"/>
</dbReference>
<sequence length="351" mass="40517">MNLFEMLHWNNWKNLTDETKIQAFQQVLMYFVSPLKEITNLELLTYQLDGVKCRTFELEIDGEAFVFVPGQNEAILGWDLGVQGLASSAWATTEKTVLTEDDKRIVAEYQLKNIDDWDLFVDIHTSPLRKKNIPPMLVQKHALPAGTRYLGMLDTITGEFTGNMEKFSMLERKIKAQFTAPKTFQESLNYSLPYHILVPNEFYLEIADGTDSYYVFEHFDCTQQTLIKTIQKDGFDLLSEDQWEFMVGGATRKLFRWGNAADVDQSYWGKQVKMLKEGPNMFGVVINGGANRYELTTEPILKMDHNQKSAIALLTLLPEATYYRANRRLKADENLTPQDFLYRKAILIELD</sequence>
<evidence type="ECO:0000313" key="4">
    <source>
        <dbReference type="Proteomes" id="UP000182835"/>
    </source>
</evidence>
<comment type="caution">
    <text evidence="2">The sequence shown here is derived from an EMBL/GenBank/DDBJ whole genome shotgun (WGS) entry which is preliminary data.</text>
</comment>
<feature type="domain" description="DUF7278" evidence="1">
    <location>
        <begin position="148"/>
        <end position="217"/>
    </location>
</feature>